<accession>A0A1E7F7C8</accession>
<gene>
    <name evidence="3" type="ORF">FRACYDRAFT_188693</name>
</gene>
<dbReference type="SUPFAM" id="SSF52047">
    <property type="entry name" value="RNI-like"/>
    <property type="match status" value="1"/>
</dbReference>
<sequence length="334" mass="37853">MSDNTSSIPRWLEEQCFRLRDEGSNLRDLNLNIRRLDPIMMDFFSEALEDNTRIESVNMTSSLSFVNRDGHTDRDILTPLANAIRRHVSLKTLHLSYNLLKDATSLGANLEMNQSSLKELYLDQNRLDNNTVVTLARVIRQNDTLTLLQLNYNNIGDEGGKIIADALKDNTCLKTLGLAHNSLKSETASSLLRSLECNRNVTLVRLFLHGNPEFPKSLERTISYLVQANRAGRYLLRNDDGESKSAIAENNKRDSDNDKDKNGKKEKKNVVVGGGGDSKRHVLGLWPLVLQRSEPDMVYFFLVQKPSLVRSSGYDEHQQKMVAESPKRKRAEPL</sequence>
<dbReference type="Proteomes" id="UP000095751">
    <property type="component" value="Unassembled WGS sequence"/>
</dbReference>
<evidence type="ECO:0000256" key="2">
    <source>
        <dbReference type="SAM" id="MobiDB-lite"/>
    </source>
</evidence>
<dbReference type="OrthoDB" id="45061at2759"/>
<reference evidence="3 4" key="1">
    <citation type="submission" date="2016-09" db="EMBL/GenBank/DDBJ databases">
        <title>Extensive genetic diversity and differential bi-allelic expression allows diatom success in the polar Southern Ocean.</title>
        <authorList>
            <consortium name="DOE Joint Genome Institute"/>
            <person name="Mock T."/>
            <person name="Otillar R.P."/>
            <person name="Strauss J."/>
            <person name="Dupont C."/>
            <person name="Frickenhaus S."/>
            <person name="Maumus F."/>
            <person name="Mcmullan M."/>
            <person name="Sanges R."/>
            <person name="Schmutz J."/>
            <person name="Toseland A."/>
            <person name="Valas R."/>
            <person name="Veluchamy A."/>
            <person name="Ward B.J."/>
            <person name="Allen A."/>
            <person name="Barry K."/>
            <person name="Falciatore A."/>
            <person name="Ferrante M."/>
            <person name="Fortunato A.E."/>
            <person name="Gloeckner G."/>
            <person name="Gruber A."/>
            <person name="Hipkin R."/>
            <person name="Janech M."/>
            <person name="Kroth P."/>
            <person name="Leese F."/>
            <person name="Lindquist E."/>
            <person name="Lyon B.R."/>
            <person name="Martin J."/>
            <person name="Mayer C."/>
            <person name="Parker M."/>
            <person name="Quesneville H."/>
            <person name="Raymond J."/>
            <person name="Uhlig C."/>
            <person name="Valentin K.U."/>
            <person name="Worden A.Z."/>
            <person name="Armbrust E.V."/>
            <person name="Bowler C."/>
            <person name="Green B."/>
            <person name="Moulton V."/>
            <person name="Van Oosterhout C."/>
            <person name="Grigoriev I."/>
        </authorList>
    </citation>
    <scope>NUCLEOTIDE SEQUENCE [LARGE SCALE GENOMIC DNA]</scope>
    <source>
        <strain evidence="3 4">CCMP1102</strain>
    </source>
</reference>
<keyword evidence="1" id="KW-0677">Repeat</keyword>
<dbReference type="InterPro" id="IPR052201">
    <property type="entry name" value="LRR-containing_regulator"/>
</dbReference>
<feature type="region of interest" description="Disordered" evidence="2">
    <location>
        <begin position="245"/>
        <end position="275"/>
    </location>
</feature>
<feature type="region of interest" description="Disordered" evidence="2">
    <location>
        <begin position="312"/>
        <end position="334"/>
    </location>
</feature>
<evidence type="ECO:0000313" key="4">
    <source>
        <dbReference type="Proteomes" id="UP000095751"/>
    </source>
</evidence>
<dbReference type="PANTHER" id="PTHR24111">
    <property type="entry name" value="LEUCINE-RICH REPEAT-CONTAINING PROTEIN 34"/>
    <property type="match status" value="1"/>
</dbReference>
<name>A0A1E7F7C8_9STRA</name>
<dbReference type="PANTHER" id="PTHR24111:SF0">
    <property type="entry name" value="LEUCINE-RICH REPEAT-CONTAINING PROTEIN"/>
    <property type="match status" value="1"/>
</dbReference>
<dbReference type="EMBL" id="KV784361">
    <property type="protein sequence ID" value="OEU14060.1"/>
    <property type="molecule type" value="Genomic_DNA"/>
</dbReference>
<proteinExistence type="predicted"/>
<keyword evidence="4" id="KW-1185">Reference proteome</keyword>
<evidence type="ECO:0000256" key="1">
    <source>
        <dbReference type="ARBA" id="ARBA00022737"/>
    </source>
</evidence>
<protein>
    <submittedName>
        <fullName evidence="3">RNI-like protein</fullName>
    </submittedName>
</protein>
<dbReference type="AlphaFoldDB" id="A0A1E7F7C8"/>
<dbReference type="InterPro" id="IPR032675">
    <property type="entry name" value="LRR_dom_sf"/>
</dbReference>
<feature type="compositionally biased region" description="Basic and acidic residues" evidence="2">
    <location>
        <begin position="250"/>
        <end position="263"/>
    </location>
</feature>
<organism evidence="3 4">
    <name type="scientific">Fragilariopsis cylindrus CCMP1102</name>
    <dbReference type="NCBI Taxonomy" id="635003"/>
    <lineage>
        <taxon>Eukaryota</taxon>
        <taxon>Sar</taxon>
        <taxon>Stramenopiles</taxon>
        <taxon>Ochrophyta</taxon>
        <taxon>Bacillariophyta</taxon>
        <taxon>Bacillariophyceae</taxon>
        <taxon>Bacillariophycidae</taxon>
        <taxon>Bacillariales</taxon>
        <taxon>Bacillariaceae</taxon>
        <taxon>Fragilariopsis</taxon>
    </lineage>
</organism>
<dbReference type="InParanoid" id="A0A1E7F7C8"/>
<dbReference type="Gene3D" id="3.80.10.10">
    <property type="entry name" value="Ribonuclease Inhibitor"/>
    <property type="match status" value="1"/>
</dbReference>
<dbReference type="SMART" id="SM00368">
    <property type="entry name" value="LRR_RI"/>
    <property type="match status" value="4"/>
</dbReference>
<evidence type="ECO:0000313" key="3">
    <source>
        <dbReference type="EMBL" id="OEU14060.1"/>
    </source>
</evidence>
<dbReference type="KEGG" id="fcy:FRACYDRAFT_188693"/>